<proteinExistence type="predicted"/>
<accession>A0ABQ4A2J1</accession>
<dbReference type="PANTHER" id="PTHR30466:SF1">
    <property type="entry name" value="FMN REDUCTASE (NADH) RUTF"/>
    <property type="match status" value="1"/>
</dbReference>
<gene>
    <name evidence="3" type="ORF">Ahu01nite_076640</name>
</gene>
<evidence type="ECO:0000256" key="1">
    <source>
        <dbReference type="ARBA" id="ARBA00023002"/>
    </source>
</evidence>
<dbReference type="RefSeq" id="WP_203841570.1">
    <property type="nucleotide sequence ID" value="NZ_BAAATV010000019.1"/>
</dbReference>
<dbReference type="EMBL" id="BOMN01000111">
    <property type="protein sequence ID" value="GIE24562.1"/>
    <property type="molecule type" value="Genomic_DNA"/>
</dbReference>
<feature type="domain" description="Flavin reductase like" evidence="2">
    <location>
        <begin position="21"/>
        <end position="167"/>
    </location>
</feature>
<reference evidence="3 4" key="1">
    <citation type="submission" date="2021-01" db="EMBL/GenBank/DDBJ databases">
        <title>Whole genome shotgun sequence of Actinoplanes humidus NBRC 14915.</title>
        <authorList>
            <person name="Komaki H."/>
            <person name="Tamura T."/>
        </authorList>
    </citation>
    <scope>NUCLEOTIDE SEQUENCE [LARGE SCALE GENOMIC DNA]</scope>
    <source>
        <strain evidence="3 4">NBRC 14915</strain>
    </source>
</reference>
<evidence type="ECO:0000259" key="2">
    <source>
        <dbReference type="SMART" id="SM00903"/>
    </source>
</evidence>
<dbReference type="InterPro" id="IPR012349">
    <property type="entry name" value="Split_barrel_FMN-bd"/>
</dbReference>
<dbReference type="InterPro" id="IPR002563">
    <property type="entry name" value="Flavin_Rdtase-like_dom"/>
</dbReference>
<comment type="caution">
    <text evidence="3">The sequence shown here is derived from an EMBL/GenBank/DDBJ whole genome shotgun (WGS) entry which is preliminary data.</text>
</comment>
<name>A0ABQ4A2J1_9ACTN</name>
<organism evidence="3 4">
    <name type="scientific">Winogradskya humida</name>
    <dbReference type="NCBI Taxonomy" id="113566"/>
    <lineage>
        <taxon>Bacteria</taxon>
        <taxon>Bacillati</taxon>
        <taxon>Actinomycetota</taxon>
        <taxon>Actinomycetes</taxon>
        <taxon>Micromonosporales</taxon>
        <taxon>Micromonosporaceae</taxon>
        <taxon>Winogradskya</taxon>
    </lineage>
</organism>
<evidence type="ECO:0000313" key="4">
    <source>
        <dbReference type="Proteomes" id="UP000603200"/>
    </source>
</evidence>
<keyword evidence="4" id="KW-1185">Reference proteome</keyword>
<keyword evidence="1" id="KW-0560">Oxidoreductase</keyword>
<dbReference type="InterPro" id="IPR050268">
    <property type="entry name" value="NADH-dep_flavin_reductase"/>
</dbReference>
<dbReference type="Pfam" id="PF01613">
    <property type="entry name" value="Flavin_Reduct"/>
    <property type="match status" value="1"/>
</dbReference>
<dbReference type="Proteomes" id="UP000603200">
    <property type="component" value="Unassembled WGS sequence"/>
</dbReference>
<sequence>MSGHAVRSGDRIDDRALRDAFGAFPTGVTVVTVGAPVAHGMTANSFTAVSLSPPLLLICVHRQALMHGLLGIGTAFGISVLAEDQRGLAGYFSDRSRPGGTAQFHDAATVAGRCTGVPLIAHALAQFECEVRHRHDGGDHTIVVGGVLSLHRADGEPLIFRSGRYGTTNAH</sequence>
<evidence type="ECO:0000313" key="3">
    <source>
        <dbReference type="EMBL" id="GIE24562.1"/>
    </source>
</evidence>
<dbReference type="PANTHER" id="PTHR30466">
    <property type="entry name" value="FLAVIN REDUCTASE"/>
    <property type="match status" value="1"/>
</dbReference>
<dbReference type="SMART" id="SM00903">
    <property type="entry name" value="Flavin_Reduct"/>
    <property type="match status" value="1"/>
</dbReference>
<dbReference type="Gene3D" id="2.30.110.10">
    <property type="entry name" value="Electron Transport, Fmn-binding Protein, Chain A"/>
    <property type="match status" value="1"/>
</dbReference>
<protein>
    <submittedName>
        <fullName evidence="3">Oxidoreductase</fullName>
    </submittedName>
</protein>
<dbReference type="SUPFAM" id="SSF50475">
    <property type="entry name" value="FMN-binding split barrel"/>
    <property type="match status" value="1"/>
</dbReference>